<name>A0A1H8Q2U8_9ACTN</name>
<dbReference type="Proteomes" id="UP000198960">
    <property type="component" value="Unassembled WGS sequence"/>
</dbReference>
<keyword evidence="2" id="KW-0812">Transmembrane</keyword>
<sequence length="333" mass="32829">MQHRTTTSPRDRAGTGAGAETAPLTVATPTSTDAGATRASRRSSAAPGRAPRRRAPALRRRPGVYLGVAAAGAVLVNLVIGVDPAAQAEADVAESVSVAQALGLSAQSAPTAVEPDLQALSDLAASRGSRDAAAVEAQQVQAAADQAVLDQQRAAAEAAAAAAAAAQAEAEAAAAAAVARAEAEAAAAPPARPAGGSSSPAAPAPASGGTAVSAVARISNSAGPIASSVQAAANAVVSNVAGAGSITLGGTRPSAADPGGHPSGKALDYMVLSDQSLGNAIVQYHIAHWDELGVEYLIYRQRILQSPGGSWSTMADRGSATANHFDHVHVNYD</sequence>
<feature type="region of interest" description="Disordered" evidence="1">
    <location>
        <begin position="1"/>
        <end position="57"/>
    </location>
</feature>
<dbReference type="Pfam" id="PF26571">
    <property type="entry name" value="VldE"/>
    <property type="match status" value="1"/>
</dbReference>
<dbReference type="AlphaFoldDB" id="A0A1H8Q2U8"/>
<keyword evidence="2" id="KW-1133">Transmembrane helix</keyword>
<feature type="region of interest" description="Disordered" evidence="1">
    <location>
        <begin position="189"/>
        <end position="208"/>
    </location>
</feature>
<proteinExistence type="predicted"/>
<feature type="transmembrane region" description="Helical" evidence="2">
    <location>
        <begin position="63"/>
        <end position="82"/>
    </location>
</feature>
<accession>A0A1H8Q2U8</accession>
<dbReference type="EMBL" id="FOEE01000001">
    <property type="protein sequence ID" value="SEO48254.1"/>
    <property type="molecule type" value="Genomic_DNA"/>
</dbReference>
<evidence type="ECO:0000259" key="3">
    <source>
        <dbReference type="Pfam" id="PF26571"/>
    </source>
</evidence>
<evidence type="ECO:0000256" key="1">
    <source>
        <dbReference type="SAM" id="MobiDB-lite"/>
    </source>
</evidence>
<evidence type="ECO:0000313" key="4">
    <source>
        <dbReference type="EMBL" id="SEO48254.1"/>
    </source>
</evidence>
<gene>
    <name evidence="4" type="ORF">SAMN05660991_00525</name>
</gene>
<keyword evidence="5" id="KW-1185">Reference proteome</keyword>
<dbReference type="InterPro" id="IPR058593">
    <property type="entry name" value="ARB_07466-like_C"/>
</dbReference>
<reference evidence="5" key="1">
    <citation type="submission" date="2016-10" db="EMBL/GenBank/DDBJ databases">
        <authorList>
            <person name="Varghese N."/>
            <person name="Submissions S."/>
        </authorList>
    </citation>
    <scope>NUCLEOTIDE SEQUENCE [LARGE SCALE GENOMIC DNA]</scope>
    <source>
        <strain evidence="5">DSM 45413</strain>
    </source>
</reference>
<protein>
    <recommendedName>
        <fullName evidence="3">ARB-07466-like C-terminal domain-containing protein</fullName>
    </recommendedName>
</protein>
<feature type="compositionally biased region" description="Low complexity" evidence="1">
    <location>
        <begin position="34"/>
        <end position="49"/>
    </location>
</feature>
<dbReference type="RefSeq" id="WP_244524417.1">
    <property type="nucleotide sequence ID" value="NZ_FOEE01000001.1"/>
</dbReference>
<keyword evidence="2" id="KW-0472">Membrane</keyword>
<feature type="domain" description="ARB-07466-like C-terminal" evidence="3">
    <location>
        <begin position="223"/>
        <end position="325"/>
    </location>
</feature>
<organism evidence="4 5">
    <name type="scientific">Trujillonella endophytica</name>
    <dbReference type="NCBI Taxonomy" id="673521"/>
    <lineage>
        <taxon>Bacteria</taxon>
        <taxon>Bacillati</taxon>
        <taxon>Actinomycetota</taxon>
        <taxon>Actinomycetes</taxon>
        <taxon>Geodermatophilales</taxon>
        <taxon>Geodermatophilaceae</taxon>
        <taxon>Trujillonella</taxon>
    </lineage>
</organism>
<evidence type="ECO:0000256" key="2">
    <source>
        <dbReference type="SAM" id="Phobius"/>
    </source>
</evidence>
<dbReference type="STRING" id="673521.SAMN05660991_00525"/>
<evidence type="ECO:0000313" key="5">
    <source>
        <dbReference type="Proteomes" id="UP000198960"/>
    </source>
</evidence>